<comment type="caution">
    <text evidence="1">The sequence shown here is derived from an EMBL/GenBank/DDBJ whole genome shotgun (WGS) entry which is preliminary data.</text>
</comment>
<gene>
    <name evidence="1" type="ORF">EG68_06879</name>
</gene>
<evidence type="ECO:0008006" key="3">
    <source>
        <dbReference type="Google" id="ProtNLM"/>
    </source>
</evidence>
<sequence>MLPSLIRSNVVSAVLPSPMSRFYSSPGTQRLREFQALADQWPADTCNRKHTLRDLIQARVQHARANPQSDCCSDLEYQSFLRILNNYHRDRYKLPSGLGLNPLNTKAPRVGATGADLTECRRILVNQDEYLEQQIPLWQRAMSQLKAWFPYFSKAENCCLNPYFGRTLLPGVSTLP</sequence>
<protein>
    <recommendedName>
        <fullName evidence="3">Mitochondrial protein M19</fullName>
    </recommendedName>
</protein>
<reference evidence="1" key="1">
    <citation type="submission" date="2019-07" db="EMBL/GenBank/DDBJ databases">
        <title>Annotation for the trematode Paragonimus miyazaki's.</title>
        <authorList>
            <person name="Choi Y.-J."/>
        </authorList>
    </citation>
    <scope>NUCLEOTIDE SEQUENCE</scope>
    <source>
        <strain evidence="1">Japan</strain>
    </source>
</reference>
<accession>A0A8S9YTS9</accession>
<dbReference type="OrthoDB" id="6265275at2759"/>
<keyword evidence="2" id="KW-1185">Reference proteome</keyword>
<evidence type="ECO:0000313" key="2">
    <source>
        <dbReference type="Proteomes" id="UP000822476"/>
    </source>
</evidence>
<dbReference type="Proteomes" id="UP000822476">
    <property type="component" value="Unassembled WGS sequence"/>
</dbReference>
<proteinExistence type="predicted"/>
<dbReference type="EMBL" id="JTDE01003097">
    <property type="protein sequence ID" value="KAF7256470.1"/>
    <property type="molecule type" value="Genomic_DNA"/>
</dbReference>
<dbReference type="Pfam" id="PF20180">
    <property type="entry name" value="UQCC2_CBP6"/>
    <property type="match status" value="1"/>
</dbReference>
<name>A0A8S9YTS9_9TREM</name>
<dbReference type="AlphaFoldDB" id="A0A8S9YTS9"/>
<evidence type="ECO:0000313" key="1">
    <source>
        <dbReference type="EMBL" id="KAF7256470.1"/>
    </source>
</evidence>
<organism evidence="1 2">
    <name type="scientific">Paragonimus skrjabini miyazakii</name>
    <dbReference type="NCBI Taxonomy" id="59628"/>
    <lineage>
        <taxon>Eukaryota</taxon>
        <taxon>Metazoa</taxon>
        <taxon>Spiralia</taxon>
        <taxon>Lophotrochozoa</taxon>
        <taxon>Platyhelminthes</taxon>
        <taxon>Trematoda</taxon>
        <taxon>Digenea</taxon>
        <taxon>Plagiorchiida</taxon>
        <taxon>Troglotremata</taxon>
        <taxon>Troglotrematidae</taxon>
        <taxon>Paragonimus</taxon>
    </lineage>
</organism>